<keyword evidence="3" id="KW-1185">Reference proteome</keyword>
<evidence type="ECO:0000256" key="1">
    <source>
        <dbReference type="SAM" id="Phobius"/>
    </source>
</evidence>
<evidence type="ECO:0008006" key="4">
    <source>
        <dbReference type="Google" id="ProtNLM"/>
    </source>
</evidence>
<dbReference type="Proteomes" id="UP000279594">
    <property type="component" value="Chromosome"/>
</dbReference>
<sequence>MALETTAAGGALIKIFGIPVLAGAAATSLGFMFMWPKTKKEAFARFFVTIISSILLGPALVVAVRSWWPGLFENAKEVAVLYDSEPALGFLFIAAPLMVAAGLPAWWVLGATVRWLDKRKDKDIGELAHDVAAIVKDVRGGL</sequence>
<protein>
    <recommendedName>
        <fullName evidence="4">Phage-related membrane protein</fullName>
    </recommendedName>
</protein>
<keyword evidence="1" id="KW-0812">Transmembrane</keyword>
<name>A0A3G2EAM8_9BURK</name>
<dbReference type="AlphaFoldDB" id="A0A3G2EAM8"/>
<proteinExistence type="predicted"/>
<feature type="transmembrane region" description="Helical" evidence="1">
    <location>
        <begin position="88"/>
        <end position="109"/>
    </location>
</feature>
<evidence type="ECO:0000313" key="2">
    <source>
        <dbReference type="EMBL" id="AYM76890.1"/>
    </source>
</evidence>
<reference evidence="2 3" key="1">
    <citation type="submission" date="2018-10" db="EMBL/GenBank/DDBJ databases">
        <title>Effects of UV and annual dynamics of microbial communities in freshwater RAS systems.</title>
        <authorList>
            <person name="Bekkelund A.K."/>
            <person name="Hansen B.R."/>
            <person name="Stokken H."/>
            <person name="Eriksen B.F."/>
            <person name="Kashulin N.A."/>
        </authorList>
    </citation>
    <scope>NUCLEOTIDE SEQUENCE [LARGE SCALE GENOMIC DNA]</scope>
    <source>
        <strain evidence="2 3">BHSEK</strain>
    </source>
</reference>
<feature type="transmembrane region" description="Helical" evidence="1">
    <location>
        <begin position="46"/>
        <end position="68"/>
    </location>
</feature>
<dbReference type="EMBL" id="CP033019">
    <property type="protein sequence ID" value="AYM76890.1"/>
    <property type="molecule type" value="Genomic_DNA"/>
</dbReference>
<keyword evidence="1" id="KW-1133">Transmembrane helix</keyword>
<evidence type="ECO:0000313" key="3">
    <source>
        <dbReference type="Proteomes" id="UP000279594"/>
    </source>
</evidence>
<keyword evidence="1" id="KW-0472">Membrane</keyword>
<gene>
    <name evidence="2" type="ORF">D9M09_14595</name>
</gene>
<accession>A0A3G2EAM8</accession>
<feature type="transmembrane region" description="Helical" evidence="1">
    <location>
        <begin position="12"/>
        <end position="34"/>
    </location>
</feature>
<organism evidence="2 3">
    <name type="scientific">Janthinobacterium agaricidamnosum</name>
    <dbReference type="NCBI Taxonomy" id="55508"/>
    <lineage>
        <taxon>Bacteria</taxon>
        <taxon>Pseudomonadati</taxon>
        <taxon>Pseudomonadota</taxon>
        <taxon>Betaproteobacteria</taxon>
        <taxon>Burkholderiales</taxon>
        <taxon>Oxalobacteraceae</taxon>
        <taxon>Janthinobacterium</taxon>
    </lineage>
</organism>